<proteinExistence type="predicted"/>
<accession>A0A242M4V5</accession>
<sequence>MQSRRVWPEQLGGLINFGLPATEKKDMSTLGDEPLCDSQTDTGRSAANNGNLA</sequence>
<comment type="caution">
    <text evidence="2">The sequence shown here is derived from an EMBL/GenBank/DDBJ whole genome shotgun (WGS) entry which is preliminary data.</text>
</comment>
<organism evidence="2 3">
    <name type="scientific">Caballeronia sordidicola</name>
    <name type="common">Burkholderia sordidicola</name>
    <dbReference type="NCBI Taxonomy" id="196367"/>
    <lineage>
        <taxon>Bacteria</taxon>
        <taxon>Pseudomonadati</taxon>
        <taxon>Pseudomonadota</taxon>
        <taxon>Betaproteobacteria</taxon>
        <taxon>Burkholderiales</taxon>
        <taxon>Burkholderiaceae</taxon>
        <taxon>Caballeronia</taxon>
    </lineage>
</organism>
<dbReference type="Proteomes" id="UP000194546">
    <property type="component" value="Unassembled WGS sequence"/>
</dbReference>
<protein>
    <submittedName>
        <fullName evidence="2">Uncharacterized protein</fullName>
    </submittedName>
</protein>
<dbReference type="AlphaFoldDB" id="A0A242M4V5"/>
<evidence type="ECO:0000313" key="3">
    <source>
        <dbReference type="Proteomes" id="UP000194546"/>
    </source>
</evidence>
<gene>
    <name evidence="2" type="ORF">PAMC26510_35975</name>
</gene>
<dbReference type="EMBL" id="NBTY01000204">
    <property type="protein sequence ID" value="OTP66132.1"/>
    <property type="molecule type" value="Genomic_DNA"/>
</dbReference>
<evidence type="ECO:0000313" key="2">
    <source>
        <dbReference type="EMBL" id="OTP66132.1"/>
    </source>
</evidence>
<evidence type="ECO:0000256" key="1">
    <source>
        <dbReference type="SAM" id="MobiDB-lite"/>
    </source>
</evidence>
<reference evidence="2 3" key="1">
    <citation type="submission" date="2017-03" db="EMBL/GenBank/DDBJ databases">
        <title>Genome analysis of strain PAMC 26510.</title>
        <authorList>
            <person name="Oh H.-M."/>
            <person name="Yang J.-A."/>
        </authorList>
    </citation>
    <scope>NUCLEOTIDE SEQUENCE [LARGE SCALE GENOMIC DNA]</scope>
    <source>
        <strain evidence="2 3">PAMC 26510</strain>
    </source>
</reference>
<name>A0A242M4V5_CABSO</name>
<feature type="region of interest" description="Disordered" evidence="1">
    <location>
        <begin position="18"/>
        <end position="53"/>
    </location>
</feature>
<feature type="compositionally biased region" description="Polar residues" evidence="1">
    <location>
        <begin position="37"/>
        <end position="53"/>
    </location>
</feature>